<reference evidence="2 3" key="1">
    <citation type="submission" date="2024-02" db="EMBL/GenBank/DDBJ databases">
        <title>A draft genome for the cacao thread blight pathogen Marasmius crinis-equi.</title>
        <authorList>
            <person name="Cohen S.P."/>
            <person name="Baruah I.K."/>
            <person name="Amoako-Attah I."/>
            <person name="Bukari Y."/>
            <person name="Meinhardt L.W."/>
            <person name="Bailey B.A."/>
        </authorList>
    </citation>
    <scope>NUCLEOTIDE SEQUENCE [LARGE SCALE GENOMIC DNA]</scope>
    <source>
        <strain evidence="2 3">GH-76</strain>
    </source>
</reference>
<keyword evidence="2" id="KW-0808">Transferase</keyword>
<dbReference type="Proteomes" id="UP001465976">
    <property type="component" value="Unassembled WGS sequence"/>
</dbReference>
<evidence type="ECO:0000313" key="3">
    <source>
        <dbReference type="Proteomes" id="UP001465976"/>
    </source>
</evidence>
<feature type="region of interest" description="Disordered" evidence="1">
    <location>
        <begin position="319"/>
        <end position="404"/>
    </location>
</feature>
<dbReference type="EC" id="2.7.11.1" evidence="2"/>
<evidence type="ECO:0000256" key="1">
    <source>
        <dbReference type="SAM" id="MobiDB-lite"/>
    </source>
</evidence>
<accession>A0ABR3ETC8</accession>
<feature type="compositionally biased region" description="Acidic residues" evidence="1">
    <location>
        <begin position="440"/>
        <end position="450"/>
    </location>
</feature>
<dbReference type="EMBL" id="JBAHYK010001988">
    <property type="protein sequence ID" value="KAL0566173.1"/>
    <property type="molecule type" value="Genomic_DNA"/>
</dbReference>
<evidence type="ECO:0000313" key="2">
    <source>
        <dbReference type="EMBL" id="KAL0566173.1"/>
    </source>
</evidence>
<name>A0ABR3ETC8_9AGAR</name>
<gene>
    <name evidence="2" type="primary">ssr3_4</name>
    <name evidence="2" type="ORF">V5O48_015841</name>
</gene>
<sequence length="450" mass="50943">MDFKAAKRRKLIDKSLPTAILQNPDFAVEDSKMYQSLLDMERKLDWVMTRKKVGLQDPLGRGVSAWQPQEENSTGETNVPAWQLKIEGRVLELLNQRSKDKGPPRKFSTLIKRLVVELDRDPKLYPESNIVEWPRATGSHNPVMDGSTVRRTGHDTPTNIRIVLYLDHYPEQYKVSPELALDVSKTSENLPTRIHGLAECDTPEDRRMALVWGRTRLPEPLRGPVPRERAVYPREVLLVSEKLPEAGDQRYWAGWADSVFSQMQMEGAEARISKEVEFSRMRRCLIAGSAIAEQFEEALIWRRARGIWILRRVKEPGSVEETRKRKREVDGDGDGDGDCCKPRSKASRSPTPTSTSPSSLSRTCLPLSSSPSLSSASASPPSITPQSPSLSQDENPGDEDKTRDLLAEALLTLANLTKEKRREELYARTEKESRGSLQLDAEEEEERMEN</sequence>
<comment type="caution">
    <text evidence="2">The sequence shown here is derived from an EMBL/GenBank/DDBJ whole genome shotgun (WGS) entry which is preliminary data.</text>
</comment>
<feature type="region of interest" description="Disordered" evidence="1">
    <location>
        <begin position="419"/>
        <end position="450"/>
    </location>
</feature>
<proteinExistence type="predicted"/>
<keyword evidence="3" id="KW-1185">Reference proteome</keyword>
<dbReference type="GO" id="GO:0004674">
    <property type="term" value="F:protein serine/threonine kinase activity"/>
    <property type="evidence" value="ECO:0007669"/>
    <property type="project" value="UniProtKB-EC"/>
</dbReference>
<feature type="compositionally biased region" description="Basic and acidic residues" evidence="1">
    <location>
        <begin position="319"/>
        <end position="330"/>
    </location>
</feature>
<feature type="compositionally biased region" description="Basic and acidic residues" evidence="1">
    <location>
        <begin position="419"/>
        <end position="434"/>
    </location>
</feature>
<protein>
    <submittedName>
        <fullName evidence="2">SWI/SNF and RSC complex subunit Ssr3</fullName>
        <ecNumber evidence="2">2.7.11.1</ecNumber>
    </submittedName>
</protein>
<organism evidence="2 3">
    <name type="scientific">Marasmius crinis-equi</name>
    <dbReference type="NCBI Taxonomy" id="585013"/>
    <lineage>
        <taxon>Eukaryota</taxon>
        <taxon>Fungi</taxon>
        <taxon>Dikarya</taxon>
        <taxon>Basidiomycota</taxon>
        <taxon>Agaricomycotina</taxon>
        <taxon>Agaricomycetes</taxon>
        <taxon>Agaricomycetidae</taxon>
        <taxon>Agaricales</taxon>
        <taxon>Marasmiineae</taxon>
        <taxon>Marasmiaceae</taxon>
        <taxon>Marasmius</taxon>
    </lineage>
</organism>
<feature type="compositionally biased region" description="Low complexity" evidence="1">
    <location>
        <begin position="347"/>
        <end position="391"/>
    </location>
</feature>